<comment type="function">
    <text evidence="5">Ligand for cxcr3.2. Chemotactic for macrophages.</text>
</comment>
<proteinExistence type="inferred from homology"/>
<dbReference type="GO" id="GO:0005615">
    <property type="term" value="C:extracellular space"/>
    <property type="evidence" value="ECO:0007669"/>
    <property type="project" value="UniProtKB-KW"/>
</dbReference>
<dbReference type="GO" id="GO:0042056">
    <property type="term" value="F:chemoattractant activity"/>
    <property type="evidence" value="ECO:0007669"/>
    <property type="project" value="UniProtKB-ARBA"/>
</dbReference>
<dbReference type="AlphaFoldDB" id="A0A3B4CTE5"/>
<dbReference type="GO" id="GO:0006952">
    <property type="term" value="P:defense response"/>
    <property type="evidence" value="ECO:0007669"/>
    <property type="project" value="InterPro"/>
</dbReference>
<dbReference type="SUPFAM" id="SSF54117">
    <property type="entry name" value="Interleukin 8-like chemokines"/>
    <property type="match status" value="1"/>
</dbReference>
<dbReference type="PRINTS" id="PR00437">
    <property type="entry name" value="SMALLCYTKCXC"/>
</dbReference>
<dbReference type="InterPro" id="IPR039809">
    <property type="entry name" value="Chemokine_b/g/d"/>
</dbReference>
<keyword evidence="9" id="KW-1185">Reference proteome</keyword>
<feature type="signal peptide" evidence="6">
    <location>
        <begin position="1"/>
        <end position="19"/>
    </location>
</feature>
<evidence type="ECO:0000256" key="3">
    <source>
        <dbReference type="ARBA" id="ARBA00022514"/>
    </source>
</evidence>
<evidence type="ECO:0000313" key="8">
    <source>
        <dbReference type="Ensembl" id="ENSPNAP00000014665.1"/>
    </source>
</evidence>
<evidence type="ECO:0000256" key="4">
    <source>
        <dbReference type="ARBA" id="ARBA00022525"/>
    </source>
</evidence>
<comment type="subcellular location">
    <subcellularLocation>
        <location evidence="1">Secreted</location>
    </subcellularLocation>
</comment>
<comment type="similarity">
    <text evidence="2">Belongs to the intercrine alpha (chemokine CxC) family.</text>
</comment>
<dbReference type="FunFam" id="2.40.50.40:FF:000004">
    <property type="entry name" value="C-X-C motif chemokine"/>
    <property type="match status" value="1"/>
</dbReference>
<dbReference type="GeneID" id="108411075"/>
<dbReference type="InterPro" id="IPR001811">
    <property type="entry name" value="Chemokine_IL8-like_dom"/>
</dbReference>
<keyword evidence="6" id="KW-0732">Signal</keyword>
<dbReference type="GO" id="GO:0008009">
    <property type="term" value="F:chemokine activity"/>
    <property type="evidence" value="ECO:0007669"/>
    <property type="project" value="InterPro"/>
</dbReference>
<protein>
    <recommendedName>
        <fullName evidence="7">Chemokine interleukin-8-like domain-containing protein</fullName>
    </recommendedName>
</protein>
<dbReference type="Pfam" id="PF00048">
    <property type="entry name" value="IL8"/>
    <property type="match status" value="1"/>
</dbReference>
<dbReference type="GeneTree" id="ENSGT00940000168006"/>
<dbReference type="Proteomes" id="UP001501920">
    <property type="component" value="Chromosome 2"/>
</dbReference>
<dbReference type="PRINTS" id="PR00436">
    <property type="entry name" value="INTERLEUKIN8"/>
</dbReference>
<accession>A0A3B4CTE5</accession>
<evidence type="ECO:0000256" key="1">
    <source>
        <dbReference type="ARBA" id="ARBA00004613"/>
    </source>
</evidence>
<name>A0A3B4CTE5_PYGNA</name>
<dbReference type="InterPro" id="IPR036048">
    <property type="entry name" value="Interleukin_8-like_sf"/>
</dbReference>
<dbReference type="RefSeq" id="XP_017537944.1">
    <property type="nucleotide sequence ID" value="XM_017682455.1"/>
</dbReference>
<feature type="domain" description="Chemokine interleukin-8-like" evidence="7">
    <location>
        <begin position="28"/>
        <end position="89"/>
    </location>
</feature>
<dbReference type="OMA" id="PPINRDY"/>
<dbReference type="PANTHER" id="PTHR12015:SF195">
    <property type="entry name" value="CHEMOKINE INTERLEUKIN-8-LIKE DOMAIN-CONTAINING PROTEIN"/>
    <property type="match status" value="1"/>
</dbReference>
<evidence type="ECO:0000256" key="5">
    <source>
        <dbReference type="ARBA" id="ARBA00054901"/>
    </source>
</evidence>
<dbReference type="Gene3D" id="2.40.50.40">
    <property type="match status" value="1"/>
</dbReference>
<reference evidence="8" key="3">
    <citation type="submission" date="2025-09" db="UniProtKB">
        <authorList>
            <consortium name="Ensembl"/>
        </authorList>
    </citation>
    <scope>IDENTIFICATION</scope>
</reference>
<sequence length="101" mass="11463">MRFLLLLALVASSLLLTSAMQPLGRGYNSQCMCLQLESRLIPPHSLRSVEIFPKGPHCKNAEVIASLVNGQRICLNTRTTWVKKLINFIEKKENETKKPRE</sequence>
<dbReference type="InterPro" id="IPR001089">
    <property type="entry name" value="Chemokine_CXC"/>
</dbReference>
<feature type="chain" id="PRO_5041421097" description="Chemokine interleukin-8-like domain-containing protein" evidence="6">
    <location>
        <begin position="20"/>
        <end position="101"/>
    </location>
</feature>
<dbReference type="InterPro" id="IPR033899">
    <property type="entry name" value="CXC_Chemokine_domain"/>
</dbReference>
<reference evidence="8" key="2">
    <citation type="submission" date="2025-08" db="UniProtKB">
        <authorList>
            <consortium name="Ensembl"/>
        </authorList>
    </citation>
    <scope>IDENTIFICATION</scope>
</reference>
<dbReference type="OrthoDB" id="9948647at2759"/>
<reference evidence="8 9" key="1">
    <citation type="submission" date="2020-10" db="EMBL/GenBank/DDBJ databases">
        <title>Pygocentrus nattereri (red-bellied piranha) genome, fPygNat1, primary haplotype.</title>
        <authorList>
            <person name="Myers G."/>
            <person name="Meyer A."/>
            <person name="Karagic N."/>
            <person name="Pippel M."/>
            <person name="Winkler S."/>
            <person name="Tracey A."/>
            <person name="Wood J."/>
            <person name="Formenti G."/>
            <person name="Howe K."/>
            <person name="Fedrigo O."/>
            <person name="Jarvis E.D."/>
        </authorList>
    </citation>
    <scope>NUCLEOTIDE SEQUENCE [LARGE SCALE GENOMIC DNA]</scope>
</reference>
<organism evidence="8 9">
    <name type="scientific">Pygocentrus nattereri</name>
    <name type="common">Red-bellied piranha</name>
    <dbReference type="NCBI Taxonomy" id="42514"/>
    <lineage>
        <taxon>Eukaryota</taxon>
        <taxon>Metazoa</taxon>
        <taxon>Chordata</taxon>
        <taxon>Craniata</taxon>
        <taxon>Vertebrata</taxon>
        <taxon>Euteleostomi</taxon>
        <taxon>Actinopterygii</taxon>
        <taxon>Neopterygii</taxon>
        <taxon>Teleostei</taxon>
        <taxon>Ostariophysi</taxon>
        <taxon>Characiformes</taxon>
        <taxon>Characoidei</taxon>
        <taxon>Pygocentrus</taxon>
    </lineage>
</organism>
<dbReference type="Ensembl" id="ENSPNAT00000037426.2">
    <property type="protein sequence ID" value="ENSPNAP00000014665.1"/>
    <property type="gene ID" value="ENSPNAG00000020610.2"/>
</dbReference>
<dbReference type="STRING" id="42514.ENSPNAP00000014665"/>
<dbReference type="GO" id="GO:0006955">
    <property type="term" value="P:immune response"/>
    <property type="evidence" value="ECO:0007669"/>
    <property type="project" value="InterPro"/>
</dbReference>
<dbReference type="CDD" id="cd00273">
    <property type="entry name" value="Chemokine_CXC"/>
    <property type="match status" value="1"/>
</dbReference>
<evidence type="ECO:0000256" key="6">
    <source>
        <dbReference type="SAM" id="SignalP"/>
    </source>
</evidence>
<evidence type="ECO:0000256" key="2">
    <source>
        <dbReference type="ARBA" id="ARBA00010665"/>
    </source>
</evidence>
<dbReference type="PANTHER" id="PTHR12015">
    <property type="entry name" value="SMALL INDUCIBLE CYTOKINE A"/>
    <property type="match status" value="1"/>
</dbReference>
<dbReference type="CTD" id="100003911"/>
<keyword evidence="4" id="KW-0964">Secreted</keyword>
<keyword evidence="3" id="KW-0202">Cytokine</keyword>
<dbReference type="SMART" id="SM00199">
    <property type="entry name" value="SCY"/>
    <property type="match status" value="1"/>
</dbReference>
<evidence type="ECO:0000259" key="7">
    <source>
        <dbReference type="SMART" id="SM00199"/>
    </source>
</evidence>
<evidence type="ECO:0000313" key="9">
    <source>
        <dbReference type="Proteomes" id="UP001501920"/>
    </source>
</evidence>